<dbReference type="InterPro" id="IPR036397">
    <property type="entry name" value="RNaseH_sf"/>
</dbReference>
<protein>
    <submittedName>
        <fullName evidence="3">Uncharacterized protein</fullName>
    </submittedName>
</protein>
<dbReference type="AlphaFoldDB" id="A0A2H0ND42"/>
<evidence type="ECO:0000259" key="2">
    <source>
        <dbReference type="Pfam" id="PF13482"/>
    </source>
</evidence>
<evidence type="ECO:0000313" key="4">
    <source>
        <dbReference type="Proteomes" id="UP000230564"/>
    </source>
</evidence>
<dbReference type="PROSITE" id="PS52050">
    <property type="entry name" value="WYL"/>
    <property type="match status" value="1"/>
</dbReference>
<accession>A0A2H0ND42</accession>
<feature type="domain" description="WYL" evidence="1">
    <location>
        <begin position="199"/>
        <end position="259"/>
    </location>
</feature>
<dbReference type="Proteomes" id="UP000230564">
    <property type="component" value="Unassembled WGS sequence"/>
</dbReference>
<feature type="domain" description="YprB ribonuclease H-like" evidence="2">
    <location>
        <begin position="40"/>
        <end position="167"/>
    </location>
</feature>
<dbReference type="InterPro" id="IPR038720">
    <property type="entry name" value="YprB_RNase_H-like_dom"/>
</dbReference>
<evidence type="ECO:0000259" key="1">
    <source>
        <dbReference type="Pfam" id="PF13280"/>
    </source>
</evidence>
<organism evidence="3 4">
    <name type="scientific">Candidatus Komeilibacteria bacterium CG11_big_fil_rev_8_21_14_0_20_36_20</name>
    <dbReference type="NCBI Taxonomy" id="1974477"/>
    <lineage>
        <taxon>Bacteria</taxon>
        <taxon>Candidatus Komeiliibacteriota</taxon>
    </lineage>
</organism>
<dbReference type="InterPro" id="IPR026881">
    <property type="entry name" value="WYL_dom"/>
</dbReference>
<name>A0A2H0ND42_9BACT</name>
<dbReference type="EMBL" id="PCWQ01000009">
    <property type="protein sequence ID" value="PIR06822.1"/>
    <property type="molecule type" value="Genomic_DNA"/>
</dbReference>
<sequence>MKIQNKNIKMPEKKDTIVLDLETKKTFDEVGGQHNKHLLEVSLVGIYSYNRNQYRGFKEEEFDELLELLKNAELIIGFNTISFDMPVLQPYFKDFDLSTLTHLDLLDEIVYALGHRLKLESVAQSTLGYGKSGSGLDAIKYYRNNDWDNLIKYCLDDVKVTKEIYDYGLAHGYIWYQNGGQKEKIIARWHKDEVTTIEQLIRQALKNGQQLEVEYIDENGQGTKRVIDIQQIMGSKIKAFCHLRDALRIFDVDKIKTAKIVGRMDSWQKTLL</sequence>
<comment type="caution">
    <text evidence="3">The sequence shown here is derived from an EMBL/GenBank/DDBJ whole genome shotgun (WGS) entry which is preliminary data.</text>
</comment>
<dbReference type="Pfam" id="PF13482">
    <property type="entry name" value="RNase_H_2"/>
    <property type="match status" value="1"/>
</dbReference>
<dbReference type="InterPro" id="IPR012337">
    <property type="entry name" value="RNaseH-like_sf"/>
</dbReference>
<proteinExistence type="predicted"/>
<dbReference type="Gene3D" id="3.30.420.10">
    <property type="entry name" value="Ribonuclease H-like superfamily/Ribonuclease H"/>
    <property type="match status" value="1"/>
</dbReference>
<gene>
    <name evidence="3" type="ORF">COV55_02520</name>
</gene>
<evidence type="ECO:0000313" key="3">
    <source>
        <dbReference type="EMBL" id="PIR06822.1"/>
    </source>
</evidence>
<dbReference type="SUPFAM" id="SSF53098">
    <property type="entry name" value="Ribonuclease H-like"/>
    <property type="match status" value="1"/>
</dbReference>
<dbReference type="GO" id="GO:0003676">
    <property type="term" value="F:nucleic acid binding"/>
    <property type="evidence" value="ECO:0007669"/>
    <property type="project" value="InterPro"/>
</dbReference>
<reference evidence="3 4" key="1">
    <citation type="submission" date="2017-09" db="EMBL/GenBank/DDBJ databases">
        <title>Depth-based differentiation of microbial function through sediment-hosted aquifers and enrichment of novel symbionts in the deep terrestrial subsurface.</title>
        <authorList>
            <person name="Probst A.J."/>
            <person name="Ladd B."/>
            <person name="Jarett J.K."/>
            <person name="Geller-Mcgrath D.E."/>
            <person name="Sieber C.M."/>
            <person name="Emerson J.B."/>
            <person name="Anantharaman K."/>
            <person name="Thomas B.C."/>
            <person name="Malmstrom R."/>
            <person name="Stieglmeier M."/>
            <person name="Klingl A."/>
            <person name="Woyke T."/>
            <person name="Ryan C.M."/>
            <person name="Banfield J.F."/>
        </authorList>
    </citation>
    <scope>NUCLEOTIDE SEQUENCE [LARGE SCALE GENOMIC DNA]</scope>
    <source>
        <strain evidence="3">CG11_big_fil_rev_8_21_14_0_20_36_20</strain>
    </source>
</reference>
<dbReference type="Pfam" id="PF13280">
    <property type="entry name" value="WYL"/>
    <property type="match status" value="1"/>
</dbReference>